<dbReference type="Pfam" id="PF03171">
    <property type="entry name" value="2OG-FeII_Oxy"/>
    <property type="match status" value="1"/>
</dbReference>
<dbReference type="PANTHER" id="PTHR47991">
    <property type="entry name" value="OXOGLUTARATE/IRON-DEPENDENT DIOXYGENASE"/>
    <property type="match status" value="1"/>
</dbReference>
<dbReference type="InterPro" id="IPR027443">
    <property type="entry name" value="IPNS-like_sf"/>
</dbReference>
<dbReference type="InterPro" id="IPR005123">
    <property type="entry name" value="Oxoglu/Fe-dep_dioxygenase_dom"/>
</dbReference>
<keyword evidence="2 4" id="KW-0479">Metal-binding</keyword>
<reference evidence="6 7" key="1">
    <citation type="submission" date="2020-09" db="EMBL/GenBank/DDBJ databases">
        <authorList>
            <person name="Ashkenazy H."/>
        </authorList>
    </citation>
    <scope>NUCLEOTIDE SEQUENCE [LARGE SCALE GENOMIC DNA]</scope>
    <source>
        <strain evidence="7">cv. Cdm-0</strain>
    </source>
</reference>
<name>A0A7G2EN12_ARATH</name>
<dbReference type="EMBL" id="LR881468">
    <property type="protein sequence ID" value="CAD5323497.1"/>
    <property type="molecule type" value="Genomic_DNA"/>
</dbReference>
<evidence type="ECO:0000256" key="1">
    <source>
        <dbReference type="ARBA" id="ARBA00008056"/>
    </source>
</evidence>
<gene>
    <name evidence="6" type="ORF">AT9943_LOCUS11443</name>
</gene>
<dbReference type="InterPro" id="IPR044861">
    <property type="entry name" value="IPNS-like_FE2OG_OXY"/>
</dbReference>
<dbReference type="GO" id="GO:0016491">
    <property type="term" value="F:oxidoreductase activity"/>
    <property type="evidence" value="ECO:0007669"/>
    <property type="project" value="UniProtKB-KW"/>
</dbReference>
<proteinExistence type="inferred from homology"/>
<dbReference type="Gene3D" id="2.60.120.330">
    <property type="entry name" value="B-lactam Antibiotic, Isopenicillin N Synthase, Chain"/>
    <property type="match status" value="2"/>
</dbReference>
<dbReference type="SUPFAM" id="SSF51197">
    <property type="entry name" value="Clavaminate synthase-like"/>
    <property type="match status" value="1"/>
</dbReference>
<dbReference type="GO" id="GO:0046872">
    <property type="term" value="F:metal ion binding"/>
    <property type="evidence" value="ECO:0007669"/>
    <property type="project" value="UniProtKB-KW"/>
</dbReference>
<organism evidence="6 7">
    <name type="scientific">Arabidopsis thaliana</name>
    <name type="common">Mouse-ear cress</name>
    <dbReference type="NCBI Taxonomy" id="3702"/>
    <lineage>
        <taxon>Eukaryota</taxon>
        <taxon>Viridiplantae</taxon>
        <taxon>Streptophyta</taxon>
        <taxon>Embryophyta</taxon>
        <taxon>Tracheophyta</taxon>
        <taxon>Spermatophyta</taxon>
        <taxon>Magnoliopsida</taxon>
        <taxon>eudicotyledons</taxon>
        <taxon>Gunneridae</taxon>
        <taxon>Pentapetalae</taxon>
        <taxon>rosids</taxon>
        <taxon>malvids</taxon>
        <taxon>Brassicales</taxon>
        <taxon>Brassicaceae</taxon>
        <taxon>Camelineae</taxon>
        <taxon>Arabidopsis</taxon>
    </lineage>
</organism>
<evidence type="ECO:0000256" key="2">
    <source>
        <dbReference type="ARBA" id="ARBA00022723"/>
    </source>
</evidence>
<sequence>MEDLDPTYIQAPEHRSDSNFIPNQPEEIPVIDLSRLDDPEDVQNVISEIGDACEKWGFFQVLNHGVPSDARQRVEKTVKMFFDLPMEEKIKVKRDDVNPVGYHDGEHTKNVKDWKEVFDIYFKDPMVIPSTTDPEDEGLRLVYNKWPQSPSDFRINRYPPCPRPDLALGVGHHKDADVISLLAQDDVGGLQVSRRSDGVWFPIRPVPNALVINIGNCMEIWTNDKYWSAEHRVVVNTTRERYSIPFFLLPSHDVEVKPLEELVSPENPPKYKGYKWGKFYVSRNRSDFRKLEIENIQIDDFKVKT</sequence>
<dbReference type="AlphaFoldDB" id="A0A7G2EN12"/>
<dbReference type="InterPro" id="IPR026992">
    <property type="entry name" value="DIOX_N"/>
</dbReference>
<evidence type="ECO:0000313" key="6">
    <source>
        <dbReference type="EMBL" id="CAD5323497.1"/>
    </source>
</evidence>
<evidence type="ECO:0000256" key="4">
    <source>
        <dbReference type="RuleBase" id="RU003682"/>
    </source>
</evidence>
<evidence type="ECO:0000313" key="7">
    <source>
        <dbReference type="Proteomes" id="UP000516314"/>
    </source>
</evidence>
<accession>A0A7G2EN12</accession>
<dbReference type="InterPro" id="IPR050295">
    <property type="entry name" value="Plant_2OG-oxidoreductases"/>
</dbReference>
<dbReference type="PROSITE" id="PS51471">
    <property type="entry name" value="FE2OG_OXY"/>
    <property type="match status" value="1"/>
</dbReference>
<keyword evidence="3 4" id="KW-0408">Iron</keyword>
<feature type="domain" description="Fe2OG dioxygenase" evidence="5">
    <location>
        <begin position="149"/>
        <end position="250"/>
    </location>
</feature>
<protein>
    <submittedName>
        <fullName evidence="6">(thale cress) hypothetical protein</fullName>
    </submittedName>
</protein>
<keyword evidence="4" id="KW-0560">Oxidoreductase</keyword>
<evidence type="ECO:0000256" key="3">
    <source>
        <dbReference type="ARBA" id="ARBA00023004"/>
    </source>
</evidence>
<evidence type="ECO:0000259" key="5">
    <source>
        <dbReference type="PROSITE" id="PS51471"/>
    </source>
</evidence>
<comment type="similarity">
    <text evidence="1 4">Belongs to the iron/ascorbate-dependent oxidoreductase family.</text>
</comment>
<dbReference type="Proteomes" id="UP000516314">
    <property type="component" value="Chromosome 3"/>
</dbReference>
<dbReference type="Pfam" id="PF14226">
    <property type="entry name" value="DIOX_N"/>
    <property type="match status" value="1"/>
</dbReference>